<sequence>MRNIFLLLFVLLSHLSFSQTSIRGQVRDTLENKPLRNAVVALVGASDSVLHGFTRSAPDGSFLLQAPGIGRYSLLVSFPKFADFAEQYTLEDGQQTDAGRISLTLKSKLLSEVVVRSAGAIRIKGDTTEFVADSFKVREGATVEELLKKLPGFQVNSRGEITAQGQRVSKVLVDGEEFFGNDPTVATQNIAAKAVDKVQIFDNKTEQQQITGMTSAQDGKTVNIKLKEDQKRGAFGKAEAGSNFNQYHDVKALYNRFVGKKKMSVYGGRSTTSTGSLSWQDRQKLGIENDYEYDEISGYYFSFGNSDEFDNWNLRGLPTAYNAGGLFINRWNADRQGVNGSYTFNQLGTTNRSSILTQNILPDTSFFTNQYSDNTVLLRQHALSFKYEWKLDSLRSLKLNVSGSQKTNISDNDTYSESLTEEKLFVNQSNRNNLTDALRLKWDNQLTYRQQFKKKDRLLLAVFRFGLIEDNNENYLRATNRFYTNGVESQVEQIDQQKLNNGNSRTLGGKITFSEPINSRLAIVGEYGFNNNNSVSRFNTYERGNNGKYETLNPLFSNNFDLDVNAHNGTLIGKYNHKKIRFAAGSGIATTRLNLYNQDKAERRVYNFLNFMPQLAFRFSPKQQSGISLNYRGTTRQPTINQLQPLRDNNDPLNIIIGNPDLKVGFNHSIEGFYNSYKVLKQRGVWMSFGANFQDNAITNKVTIDANGRRTTQPVNVNGNRNFHYWFDYNLGEGEKKWIVSLSSNMNGGRNNNFVNGLANRNTYVNPAVGFGLRYEISEKRSIYFRPNLGYNWSRTSLRPDQKINYFTYGGDVEGMLAFPGRIELRTNANFDLRQRLDVFAQNTNIIYWNATLSRWMDKKKKTRMLVHANDILNQNRGFERTINSNFITDQRYQRVSRYVMLKLEYTLNKMPGQ</sequence>
<keyword evidence="3" id="KW-0378">Hydrolase</keyword>
<dbReference type="InterPro" id="IPR008969">
    <property type="entry name" value="CarboxyPept-like_regulatory"/>
</dbReference>
<evidence type="ECO:0000256" key="1">
    <source>
        <dbReference type="SAM" id="SignalP"/>
    </source>
</evidence>
<evidence type="ECO:0000313" key="3">
    <source>
        <dbReference type="EMBL" id="SHE64275.1"/>
    </source>
</evidence>
<dbReference type="SUPFAM" id="SSF49464">
    <property type="entry name" value="Carboxypeptidase regulatory domain-like"/>
    <property type="match status" value="1"/>
</dbReference>
<protein>
    <submittedName>
        <fullName evidence="3">Carboxypeptidase regulatory-like domain-containing protein</fullName>
    </submittedName>
</protein>
<dbReference type="AlphaFoldDB" id="A0A1M4V5Q2"/>
<dbReference type="STRING" id="1302690.BUE76_12985"/>
<organism evidence="3 4">
    <name type="scientific">Cnuella takakiae</name>
    <dbReference type="NCBI Taxonomy" id="1302690"/>
    <lineage>
        <taxon>Bacteria</taxon>
        <taxon>Pseudomonadati</taxon>
        <taxon>Bacteroidota</taxon>
        <taxon>Chitinophagia</taxon>
        <taxon>Chitinophagales</taxon>
        <taxon>Chitinophagaceae</taxon>
        <taxon>Cnuella</taxon>
    </lineage>
</organism>
<dbReference type="SUPFAM" id="SSF56935">
    <property type="entry name" value="Porins"/>
    <property type="match status" value="1"/>
</dbReference>
<dbReference type="Gene3D" id="2.60.40.1120">
    <property type="entry name" value="Carboxypeptidase-like, regulatory domain"/>
    <property type="match status" value="1"/>
</dbReference>
<feature type="domain" description="Outer membrane protein beta-barrel" evidence="2">
    <location>
        <begin position="451"/>
        <end position="759"/>
    </location>
</feature>
<dbReference type="Proteomes" id="UP000184368">
    <property type="component" value="Unassembled WGS sequence"/>
</dbReference>
<reference evidence="3 4" key="1">
    <citation type="submission" date="2016-11" db="EMBL/GenBank/DDBJ databases">
        <authorList>
            <person name="Jaros S."/>
            <person name="Januszkiewicz K."/>
            <person name="Wedrychowicz H."/>
        </authorList>
    </citation>
    <scope>NUCLEOTIDE SEQUENCE [LARGE SCALE GENOMIC DNA]</scope>
    <source>
        <strain evidence="3 4">DSM 26897</strain>
    </source>
</reference>
<gene>
    <name evidence="3" type="ORF">SAMN05444008_102145</name>
</gene>
<dbReference type="GO" id="GO:0004180">
    <property type="term" value="F:carboxypeptidase activity"/>
    <property type="evidence" value="ECO:0007669"/>
    <property type="project" value="UniProtKB-KW"/>
</dbReference>
<dbReference type="Pfam" id="PF14905">
    <property type="entry name" value="OMP_b-brl_3"/>
    <property type="match status" value="1"/>
</dbReference>
<proteinExistence type="predicted"/>
<dbReference type="InterPro" id="IPR041700">
    <property type="entry name" value="OMP_b-brl_3"/>
</dbReference>
<evidence type="ECO:0000313" key="4">
    <source>
        <dbReference type="Proteomes" id="UP000184368"/>
    </source>
</evidence>
<feature type="signal peptide" evidence="1">
    <location>
        <begin position="1"/>
        <end position="18"/>
    </location>
</feature>
<dbReference type="Pfam" id="PF13620">
    <property type="entry name" value="CarboxypepD_reg"/>
    <property type="match status" value="1"/>
</dbReference>
<dbReference type="RefSeq" id="WP_073039768.1">
    <property type="nucleotide sequence ID" value="NZ_FQUO01000002.1"/>
</dbReference>
<evidence type="ECO:0000259" key="2">
    <source>
        <dbReference type="Pfam" id="PF14905"/>
    </source>
</evidence>
<accession>A0A1M4V5Q2</accession>
<keyword evidence="3" id="KW-0645">Protease</keyword>
<name>A0A1M4V5Q2_9BACT</name>
<keyword evidence="3" id="KW-0121">Carboxypeptidase</keyword>
<keyword evidence="4" id="KW-1185">Reference proteome</keyword>
<feature type="chain" id="PRO_5013177603" evidence="1">
    <location>
        <begin position="19"/>
        <end position="914"/>
    </location>
</feature>
<keyword evidence="1" id="KW-0732">Signal</keyword>
<dbReference type="EMBL" id="FQUO01000002">
    <property type="protein sequence ID" value="SHE64275.1"/>
    <property type="molecule type" value="Genomic_DNA"/>
</dbReference>
<dbReference type="OrthoDB" id="606930at2"/>